<evidence type="ECO:0000256" key="11">
    <source>
        <dbReference type="RuleBase" id="RU004165"/>
    </source>
</evidence>
<sequence>MEIIVEPGKFVIFTGPMFSGKTTELLKTARLYKIANKTIYIFKPKLDNRYEEDAICTHNKEAMSSLEINNLDDILPYLANRNFCVDAIFIDEYQFVKNGLHTILLDLCEKHGIDIYISGLALDSYRNPFEEMVNILPYGEVITFKAVCSMCKRFNALFTYRKSTKNKDQVCVGGSEIYEARCGSCYRK</sequence>
<dbReference type="InterPro" id="IPR001267">
    <property type="entry name" value="Thymidine_kinase"/>
</dbReference>
<dbReference type="Gene3D" id="3.40.50.300">
    <property type="entry name" value="P-loop containing nucleotide triphosphate hydrolases"/>
    <property type="match status" value="1"/>
</dbReference>
<accession>A0A2H0R9U7</accession>
<evidence type="ECO:0000256" key="1">
    <source>
        <dbReference type="ARBA" id="ARBA00007587"/>
    </source>
</evidence>
<proteinExistence type="inferred from homology"/>
<keyword evidence="3 10" id="KW-0237">DNA synthesis</keyword>
<evidence type="ECO:0000256" key="10">
    <source>
        <dbReference type="RuleBase" id="RU000544"/>
    </source>
</evidence>
<comment type="catalytic activity">
    <reaction evidence="10">
        <text>thymidine + ATP = dTMP + ADP + H(+)</text>
        <dbReference type="Rhea" id="RHEA:19129"/>
        <dbReference type="ChEBI" id="CHEBI:15378"/>
        <dbReference type="ChEBI" id="CHEBI:17748"/>
        <dbReference type="ChEBI" id="CHEBI:30616"/>
        <dbReference type="ChEBI" id="CHEBI:63528"/>
        <dbReference type="ChEBI" id="CHEBI:456216"/>
        <dbReference type="EC" id="2.7.1.21"/>
    </reaction>
</comment>
<evidence type="ECO:0000256" key="5">
    <source>
        <dbReference type="ARBA" id="ARBA00022741"/>
    </source>
</evidence>
<reference evidence="12 13" key="1">
    <citation type="submission" date="2017-09" db="EMBL/GenBank/DDBJ databases">
        <title>Depth-based differentiation of microbial function through sediment-hosted aquifers and enrichment of novel symbionts in the deep terrestrial subsurface.</title>
        <authorList>
            <person name="Probst A.J."/>
            <person name="Ladd B."/>
            <person name="Jarett J.K."/>
            <person name="Geller-Mcgrath D.E."/>
            <person name="Sieber C.M."/>
            <person name="Emerson J.B."/>
            <person name="Anantharaman K."/>
            <person name="Thomas B.C."/>
            <person name="Malmstrom R."/>
            <person name="Stieglmeier M."/>
            <person name="Klingl A."/>
            <person name="Woyke T."/>
            <person name="Ryan C.M."/>
            <person name="Banfield J.F."/>
        </authorList>
    </citation>
    <scope>NUCLEOTIDE SEQUENCE [LARGE SCALE GENOMIC DNA]</scope>
    <source>
        <strain evidence="12">CG10_big_fil_rev_8_21_14_0_10_32_10</strain>
    </source>
</reference>
<feature type="binding site" evidence="9">
    <location>
        <position position="178"/>
    </location>
    <ligand>
        <name>substrate</name>
    </ligand>
</feature>
<gene>
    <name evidence="12" type="ORF">COV24_03450</name>
</gene>
<dbReference type="AlphaFoldDB" id="A0A2H0R9U7"/>
<keyword evidence="6 10" id="KW-0418">Kinase</keyword>
<evidence type="ECO:0000256" key="2">
    <source>
        <dbReference type="ARBA" id="ARBA00012118"/>
    </source>
</evidence>
<dbReference type="InterPro" id="IPR027417">
    <property type="entry name" value="P-loop_NTPase"/>
</dbReference>
<evidence type="ECO:0000256" key="9">
    <source>
        <dbReference type="PIRSR" id="PIRSR035805-2"/>
    </source>
</evidence>
<dbReference type="Proteomes" id="UP000230214">
    <property type="component" value="Unassembled WGS sequence"/>
</dbReference>
<dbReference type="PANTHER" id="PTHR11441:SF0">
    <property type="entry name" value="THYMIDINE KINASE, CYTOSOLIC"/>
    <property type="match status" value="1"/>
</dbReference>
<evidence type="ECO:0000313" key="13">
    <source>
        <dbReference type="Proteomes" id="UP000230214"/>
    </source>
</evidence>
<evidence type="ECO:0000256" key="4">
    <source>
        <dbReference type="ARBA" id="ARBA00022679"/>
    </source>
</evidence>
<dbReference type="EMBL" id="PCXU01000029">
    <property type="protein sequence ID" value="PIR43288.1"/>
    <property type="molecule type" value="Genomic_DNA"/>
</dbReference>
<comment type="caution">
    <text evidence="12">The sequence shown here is derived from an EMBL/GenBank/DDBJ whole genome shotgun (WGS) entry which is preliminary data.</text>
</comment>
<dbReference type="Pfam" id="PF00265">
    <property type="entry name" value="TK"/>
    <property type="match status" value="1"/>
</dbReference>
<evidence type="ECO:0000313" key="12">
    <source>
        <dbReference type="EMBL" id="PIR43288.1"/>
    </source>
</evidence>
<dbReference type="EC" id="2.7.1.21" evidence="2 10"/>
<dbReference type="PIRSF" id="PIRSF035805">
    <property type="entry name" value="TK_cell"/>
    <property type="match status" value="1"/>
</dbReference>
<organism evidence="12 13">
    <name type="scientific">candidate division WWE3 bacterium CG10_big_fil_rev_8_21_14_0_10_32_10</name>
    <dbReference type="NCBI Taxonomy" id="1975090"/>
    <lineage>
        <taxon>Bacteria</taxon>
        <taxon>Katanobacteria</taxon>
    </lineage>
</organism>
<evidence type="ECO:0000256" key="3">
    <source>
        <dbReference type="ARBA" id="ARBA00022634"/>
    </source>
</evidence>
<dbReference type="PANTHER" id="PTHR11441">
    <property type="entry name" value="THYMIDINE KINASE"/>
    <property type="match status" value="1"/>
</dbReference>
<dbReference type="GO" id="GO:0004797">
    <property type="term" value="F:thymidine kinase activity"/>
    <property type="evidence" value="ECO:0007669"/>
    <property type="project" value="UniProtKB-EC"/>
</dbReference>
<evidence type="ECO:0000256" key="6">
    <source>
        <dbReference type="ARBA" id="ARBA00022777"/>
    </source>
</evidence>
<dbReference type="SUPFAM" id="SSF52540">
    <property type="entry name" value="P-loop containing nucleoside triphosphate hydrolases"/>
    <property type="match status" value="1"/>
</dbReference>
<comment type="similarity">
    <text evidence="1 11">Belongs to the thymidine kinase family.</text>
</comment>
<dbReference type="GO" id="GO:0005829">
    <property type="term" value="C:cytosol"/>
    <property type="evidence" value="ECO:0007669"/>
    <property type="project" value="TreeGrafter"/>
</dbReference>
<keyword evidence="5 10" id="KW-0547">Nucleotide-binding</keyword>
<dbReference type="GO" id="GO:0046104">
    <property type="term" value="P:thymidine metabolic process"/>
    <property type="evidence" value="ECO:0007669"/>
    <property type="project" value="TreeGrafter"/>
</dbReference>
<evidence type="ECO:0000256" key="8">
    <source>
        <dbReference type="PIRSR" id="PIRSR035805-1"/>
    </source>
</evidence>
<dbReference type="SUPFAM" id="SSF57716">
    <property type="entry name" value="Glucocorticoid receptor-like (DNA-binding domain)"/>
    <property type="match status" value="1"/>
</dbReference>
<feature type="binding site" evidence="9">
    <location>
        <begin position="170"/>
        <end position="173"/>
    </location>
    <ligand>
        <name>substrate</name>
    </ligand>
</feature>
<protein>
    <recommendedName>
        <fullName evidence="2 10">Thymidine kinase</fullName>
        <ecNumber evidence="2 10">2.7.1.21</ecNumber>
    </recommendedName>
</protein>
<dbReference type="Gene3D" id="3.30.60.20">
    <property type="match status" value="1"/>
</dbReference>
<name>A0A2H0R9U7_UNCKA</name>
<feature type="active site" description="Proton acceptor" evidence="8">
    <location>
        <position position="92"/>
    </location>
</feature>
<dbReference type="GO" id="GO:0071897">
    <property type="term" value="P:DNA biosynthetic process"/>
    <property type="evidence" value="ECO:0007669"/>
    <property type="project" value="UniProtKB-KW"/>
</dbReference>
<evidence type="ECO:0000256" key="7">
    <source>
        <dbReference type="ARBA" id="ARBA00022840"/>
    </source>
</evidence>
<dbReference type="GO" id="GO:0005524">
    <property type="term" value="F:ATP binding"/>
    <property type="evidence" value="ECO:0007669"/>
    <property type="project" value="UniProtKB-KW"/>
</dbReference>
<keyword evidence="7 10" id="KW-0067">ATP-binding</keyword>
<keyword evidence="4 10" id="KW-0808">Transferase</keyword>